<feature type="compositionally biased region" description="Basic residues" evidence="1">
    <location>
        <begin position="165"/>
        <end position="174"/>
    </location>
</feature>
<evidence type="ECO:0000313" key="2">
    <source>
        <dbReference type="EMBL" id="CAB9522101.1"/>
    </source>
</evidence>
<reference evidence="2" key="1">
    <citation type="submission" date="2020-06" db="EMBL/GenBank/DDBJ databases">
        <authorList>
            <consortium name="Plant Systems Biology data submission"/>
        </authorList>
    </citation>
    <scope>NUCLEOTIDE SEQUENCE</scope>
    <source>
        <strain evidence="2">D6</strain>
    </source>
</reference>
<feature type="compositionally biased region" description="Basic and acidic residues" evidence="1">
    <location>
        <begin position="54"/>
        <end position="66"/>
    </location>
</feature>
<name>A0A9N8HQA7_9STRA</name>
<dbReference type="AlphaFoldDB" id="A0A9N8HQA7"/>
<feature type="region of interest" description="Disordered" evidence="1">
    <location>
        <begin position="141"/>
        <end position="174"/>
    </location>
</feature>
<evidence type="ECO:0000313" key="3">
    <source>
        <dbReference type="Proteomes" id="UP001153069"/>
    </source>
</evidence>
<evidence type="ECO:0000256" key="1">
    <source>
        <dbReference type="SAM" id="MobiDB-lite"/>
    </source>
</evidence>
<protein>
    <submittedName>
        <fullName evidence="2">Uncharacterized protein</fullName>
    </submittedName>
</protein>
<feature type="compositionally biased region" description="Low complexity" evidence="1">
    <location>
        <begin position="141"/>
        <end position="154"/>
    </location>
</feature>
<organism evidence="2 3">
    <name type="scientific">Seminavis robusta</name>
    <dbReference type="NCBI Taxonomy" id="568900"/>
    <lineage>
        <taxon>Eukaryota</taxon>
        <taxon>Sar</taxon>
        <taxon>Stramenopiles</taxon>
        <taxon>Ochrophyta</taxon>
        <taxon>Bacillariophyta</taxon>
        <taxon>Bacillariophyceae</taxon>
        <taxon>Bacillariophycidae</taxon>
        <taxon>Naviculales</taxon>
        <taxon>Naviculaceae</taxon>
        <taxon>Seminavis</taxon>
    </lineage>
</organism>
<proteinExistence type="predicted"/>
<dbReference type="Proteomes" id="UP001153069">
    <property type="component" value="Unassembled WGS sequence"/>
</dbReference>
<dbReference type="EMBL" id="CAICTM010001265">
    <property type="protein sequence ID" value="CAB9522101.1"/>
    <property type="molecule type" value="Genomic_DNA"/>
</dbReference>
<sequence>MRKRRVQFDHQGSEIHEVPSIAKDEKKNYWYTPQQLKGILVSAITSTGEAVKEARSKGGEMPDLRGLESLSKTSQERKEEISLDRLRVIQAYTKQKRQTGSVDEESIRSLYHSFTEEDSKRALAYGTIDAKSSYSYTTANGKTTATTKQTSNNKGKGMLDFLFGKKSKGNKTHK</sequence>
<gene>
    <name evidence="2" type="ORF">SEMRO_1267_G257710.1</name>
</gene>
<feature type="region of interest" description="Disordered" evidence="1">
    <location>
        <begin position="54"/>
        <end position="79"/>
    </location>
</feature>
<accession>A0A9N8HQA7</accession>
<keyword evidence="3" id="KW-1185">Reference proteome</keyword>
<comment type="caution">
    <text evidence="2">The sequence shown here is derived from an EMBL/GenBank/DDBJ whole genome shotgun (WGS) entry which is preliminary data.</text>
</comment>